<dbReference type="GO" id="GO:0016787">
    <property type="term" value="F:hydrolase activity"/>
    <property type="evidence" value="ECO:0007669"/>
    <property type="project" value="UniProtKB-KW"/>
</dbReference>
<evidence type="ECO:0000256" key="1">
    <source>
        <dbReference type="ARBA" id="ARBA00038310"/>
    </source>
</evidence>
<dbReference type="Pfam" id="PF04909">
    <property type="entry name" value="Amidohydro_2"/>
    <property type="match status" value="1"/>
</dbReference>
<proteinExistence type="inferred from homology"/>
<comment type="caution">
    <text evidence="3">The sequence shown here is derived from an EMBL/GenBank/DDBJ whole genome shotgun (WGS) entry which is preliminary data.</text>
</comment>
<keyword evidence="4" id="KW-1185">Reference proteome</keyword>
<dbReference type="Gene3D" id="3.20.20.140">
    <property type="entry name" value="Metal-dependent hydrolases"/>
    <property type="match status" value="1"/>
</dbReference>
<gene>
    <name evidence="3" type="ORF">FHS87_003562</name>
</gene>
<keyword evidence="3" id="KW-0378">Hydrolase</keyword>
<feature type="domain" description="Amidohydrolase-related" evidence="2">
    <location>
        <begin position="33"/>
        <end position="343"/>
    </location>
</feature>
<dbReference type="EMBL" id="JACIJD010000019">
    <property type="protein sequence ID" value="MBB5695503.1"/>
    <property type="molecule type" value="Genomic_DNA"/>
</dbReference>
<comment type="similarity">
    <text evidence="1">Belongs to the metallo-dependent hydrolases superfamily.</text>
</comment>
<dbReference type="InterPro" id="IPR052350">
    <property type="entry name" value="Metallo-dep_Lactonases"/>
</dbReference>
<evidence type="ECO:0000313" key="4">
    <source>
        <dbReference type="Proteomes" id="UP000580654"/>
    </source>
</evidence>
<dbReference type="Proteomes" id="UP000580654">
    <property type="component" value="Unassembled WGS sequence"/>
</dbReference>
<dbReference type="InterPro" id="IPR006680">
    <property type="entry name" value="Amidohydro-rel"/>
</dbReference>
<dbReference type="RefSeq" id="WP_184520705.1">
    <property type="nucleotide sequence ID" value="NZ_JACIJD010000019.1"/>
</dbReference>
<dbReference type="AlphaFoldDB" id="A0A840YLE6"/>
<dbReference type="InterPro" id="IPR032466">
    <property type="entry name" value="Metal_Hydrolase"/>
</dbReference>
<reference evidence="3 4" key="1">
    <citation type="submission" date="2020-08" db="EMBL/GenBank/DDBJ databases">
        <title>Genomic Encyclopedia of Type Strains, Phase IV (KMG-IV): sequencing the most valuable type-strain genomes for metagenomic binning, comparative biology and taxonomic classification.</title>
        <authorList>
            <person name="Goeker M."/>
        </authorList>
    </citation>
    <scope>NUCLEOTIDE SEQUENCE [LARGE SCALE GENOMIC DNA]</scope>
    <source>
        <strain evidence="3 4">DSM 25622</strain>
    </source>
</reference>
<organism evidence="3 4">
    <name type="scientific">Muricoccus pecuniae</name>
    <dbReference type="NCBI Taxonomy" id="693023"/>
    <lineage>
        <taxon>Bacteria</taxon>
        <taxon>Pseudomonadati</taxon>
        <taxon>Pseudomonadota</taxon>
        <taxon>Alphaproteobacteria</taxon>
        <taxon>Acetobacterales</taxon>
        <taxon>Roseomonadaceae</taxon>
        <taxon>Muricoccus</taxon>
    </lineage>
</organism>
<evidence type="ECO:0000259" key="2">
    <source>
        <dbReference type="Pfam" id="PF04909"/>
    </source>
</evidence>
<accession>A0A840YLE6</accession>
<dbReference type="PANTHER" id="PTHR43569:SF1">
    <property type="entry name" value="BLL3371 PROTEIN"/>
    <property type="match status" value="1"/>
</dbReference>
<name>A0A840YLE6_9PROT</name>
<evidence type="ECO:0000313" key="3">
    <source>
        <dbReference type="EMBL" id="MBB5695503.1"/>
    </source>
</evidence>
<dbReference type="PANTHER" id="PTHR43569">
    <property type="entry name" value="AMIDOHYDROLASE"/>
    <property type="match status" value="1"/>
</dbReference>
<sequence length="349" mass="38163">MAGPGHAAPHLPVREEWLAQRRERILDPGLPIVDAHHHLWDRPGARYLFDELLRDAGSGHDVRATVYVQARSMYRAEGAEELRSLGETEFANGVAARSASGLYGPIRACAGIVGMVDLMLGDAVTPLLERHIRAAGDRFRGVRNQTAWHASPEINSNPLPPRPGLLSEPAFRRGAARLVEHGLSLDLWAYHTQLDEVLALARALPELTLVLDHCGGPLGAGPYQARREEVFAEWSSRMRLLAGCPNVVVKLGGLGIAVNGFGFERQELPPSSEQLAATWHPYLDTCVEAFGPDRCMFESNFPVDKGSYGYAVLWNAFKRFGASVSAEERTALFSGTAIRTYRLPAVAAN</sequence>
<dbReference type="SUPFAM" id="SSF51556">
    <property type="entry name" value="Metallo-dependent hydrolases"/>
    <property type="match status" value="1"/>
</dbReference>
<protein>
    <submittedName>
        <fullName evidence="3">Putative TIM-barrel fold metal-dependent hydrolase</fullName>
    </submittedName>
</protein>